<dbReference type="EMBL" id="WTPW01000088">
    <property type="protein sequence ID" value="KAF0550178.1"/>
    <property type="molecule type" value="Genomic_DNA"/>
</dbReference>
<dbReference type="OrthoDB" id="2388461at2759"/>
<comment type="caution">
    <text evidence="1">The sequence shown here is derived from an EMBL/GenBank/DDBJ whole genome shotgun (WGS) entry which is preliminary data.</text>
</comment>
<keyword evidence="2" id="KW-1185">Reference proteome</keyword>
<gene>
    <name evidence="1" type="ORF">F8M41_024925</name>
</gene>
<proteinExistence type="predicted"/>
<accession>A0A8H4B066</accession>
<reference evidence="1 2" key="1">
    <citation type="journal article" date="2019" name="Environ. Microbiol.">
        <title>At the nexus of three kingdoms: the genome of the mycorrhizal fungus Gigaspora margarita provides insights into plant, endobacterial and fungal interactions.</title>
        <authorList>
            <person name="Venice F."/>
            <person name="Ghignone S."/>
            <person name="Salvioli di Fossalunga A."/>
            <person name="Amselem J."/>
            <person name="Novero M."/>
            <person name="Xianan X."/>
            <person name="Sedzielewska Toro K."/>
            <person name="Morin E."/>
            <person name="Lipzen A."/>
            <person name="Grigoriev I.V."/>
            <person name="Henrissat B."/>
            <person name="Martin F.M."/>
            <person name="Bonfante P."/>
        </authorList>
    </citation>
    <scope>NUCLEOTIDE SEQUENCE [LARGE SCALE GENOMIC DNA]</scope>
    <source>
        <strain evidence="1 2">BEG34</strain>
    </source>
</reference>
<organism evidence="1 2">
    <name type="scientific">Gigaspora margarita</name>
    <dbReference type="NCBI Taxonomy" id="4874"/>
    <lineage>
        <taxon>Eukaryota</taxon>
        <taxon>Fungi</taxon>
        <taxon>Fungi incertae sedis</taxon>
        <taxon>Mucoromycota</taxon>
        <taxon>Glomeromycotina</taxon>
        <taxon>Glomeromycetes</taxon>
        <taxon>Diversisporales</taxon>
        <taxon>Gigasporaceae</taxon>
        <taxon>Gigaspora</taxon>
    </lineage>
</organism>
<dbReference type="Proteomes" id="UP000439903">
    <property type="component" value="Unassembled WGS sequence"/>
</dbReference>
<name>A0A8H4B066_GIGMA</name>
<evidence type="ECO:0000313" key="1">
    <source>
        <dbReference type="EMBL" id="KAF0550178.1"/>
    </source>
</evidence>
<evidence type="ECO:0000313" key="2">
    <source>
        <dbReference type="Proteomes" id="UP000439903"/>
    </source>
</evidence>
<sequence>MVHGLIVLMIQQSLVIIVGFSIKLVDYSIPATPGFGLYVPGNSSTDHIHGTGFSAYSYVRDSASIKTETELKNHYHGNYIDYCGTDEFAITQCNFEVKGLPNQTELEWCLVIENPFNNSQKANVSFSPDAISINPTNIDMTVSGIANNRNDEYLLLVLLIFSLIWNFDLS</sequence>
<dbReference type="AlphaFoldDB" id="A0A8H4B066"/>
<protein>
    <submittedName>
        <fullName evidence="1">Uncharacterized protein</fullName>
    </submittedName>
</protein>